<keyword evidence="1" id="KW-0472">Membrane</keyword>
<proteinExistence type="predicted"/>
<keyword evidence="1" id="KW-0812">Transmembrane</keyword>
<reference evidence="3" key="1">
    <citation type="submission" date="2017-02" db="UniProtKB">
        <authorList>
            <consortium name="WormBaseParasite"/>
        </authorList>
    </citation>
    <scope>IDENTIFICATION</scope>
</reference>
<keyword evidence="2" id="KW-1185">Reference proteome</keyword>
<sequence length="87" mass="9747">MSNKFIVIFIFYLTIIISTAIAIPAINFGKLERNNIKMTSTDMPHQPAVPPVLEKDIIHPTQSLLEIANKSSTSRPHNIQTQLLSFS</sequence>
<dbReference type="AlphaFoldDB" id="A0A0N5B8C8"/>
<evidence type="ECO:0000313" key="3">
    <source>
        <dbReference type="WBParaSite" id="SPAL_0000230100.1"/>
    </source>
</evidence>
<dbReference type="Proteomes" id="UP000046392">
    <property type="component" value="Unplaced"/>
</dbReference>
<name>A0A0N5B8C8_STREA</name>
<evidence type="ECO:0000313" key="2">
    <source>
        <dbReference type="Proteomes" id="UP000046392"/>
    </source>
</evidence>
<evidence type="ECO:0000256" key="1">
    <source>
        <dbReference type="SAM" id="Phobius"/>
    </source>
</evidence>
<keyword evidence="1" id="KW-1133">Transmembrane helix</keyword>
<organism evidence="2 3">
    <name type="scientific">Strongyloides papillosus</name>
    <name type="common">Intestinal threadworm</name>
    <dbReference type="NCBI Taxonomy" id="174720"/>
    <lineage>
        <taxon>Eukaryota</taxon>
        <taxon>Metazoa</taxon>
        <taxon>Ecdysozoa</taxon>
        <taxon>Nematoda</taxon>
        <taxon>Chromadorea</taxon>
        <taxon>Rhabditida</taxon>
        <taxon>Tylenchina</taxon>
        <taxon>Panagrolaimomorpha</taxon>
        <taxon>Strongyloidoidea</taxon>
        <taxon>Strongyloididae</taxon>
        <taxon>Strongyloides</taxon>
    </lineage>
</organism>
<dbReference type="WBParaSite" id="SPAL_0000230100.1">
    <property type="protein sequence ID" value="SPAL_0000230100.1"/>
    <property type="gene ID" value="SPAL_0000230100"/>
</dbReference>
<feature type="transmembrane region" description="Helical" evidence="1">
    <location>
        <begin position="6"/>
        <end position="28"/>
    </location>
</feature>
<accession>A0A0N5B8C8</accession>
<protein>
    <submittedName>
        <fullName evidence="3">Uncharacterized protein</fullName>
    </submittedName>
</protein>